<dbReference type="Gene3D" id="1.10.10.2120">
    <property type="match status" value="1"/>
</dbReference>
<dbReference type="RefSeq" id="XP_024892927.1">
    <property type="nucleotide sequence ID" value="XM_025037159.1"/>
</dbReference>
<dbReference type="NCBIfam" id="NF040521">
    <property type="entry name" value="C45_proenzyme"/>
    <property type="match status" value="1"/>
</dbReference>
<dbReference type="InterPro" id="IPR047794">
    <property type="entry name" value="C45_proenzyme-like"/>
</dbReference>
<gene>
    <name evidence="3 4" type="primary">LOC112468119</name>
</gene>
<accession>A0A6J1RF62</accession>
<organism evidence="2 4">
    <name type="scientific">Temnothorax curvispinosus</name>
    <dbReference type="NCBI Taxonomy" id="300111"/>
    <lineage>
        <taxon>Eukaryota</taxon>
        <taxon>Metazoa</taxon>
        <taxon>Ecdysozoa</taxon>
        <taxon>Arthropoda</taxon>
        <taxon>Hexapoda</taxon>
        <taxon>Insecta</taxon>
        <taxon>Pterygota</taxon>
        <taxon>Neoptera</taxon>
        <taxon>Endopterygota</taxon>
        <taxon>Hymenoptera</taxon>
        <taxon>Apocrita</taxon>
        <taxon>Aculeata</taxon>
        <taxon>Formicoidea</taxon>
        <taxon>Formicidae</taxon>
        <taxon>Myrmicinae</taxon>
        <taxon>Temnothorax</taxon>
    </lineage>
</organism>
<keyword evidence="2" id="KW-1185">Reference proteome</keyword>
<evidence type="ECO:0000259" key="1">
    <source>
        <dbReference type="Pfam" id="PF03417"/>
    </source>
</evidence>
<dbReference type="PANTHER" id="PTHR34180:SF1">
    <property type="entry name" value="BETA-ALANYL-DOPAMINE_CARCININE HYDROLASE"/>
    <property type="match status" value="1"/>
</dbReference>
<evidence type="ECO:0000313" key="3">
    <source>
        <dbReference type="RefSeq" id="XP_024892927.1"/>
    </source>
</evidence>
<dbReference type="OrthoDB" id="189997at2759"/>
<dbReference type="GeneID" id="112468119"/>
<dbReference type="RefSeq" id="XP_024892928.1">
    <property type="nucleotide sequence ID" value="XM_025037160.1"/>
</dbReference>
<dbReference type="CTD" id="136031962"/>
<sequence>MTTTETCKIKSTTKDIGRRNVVPVIHVRGTHYEIGFDIGRTFAKIIQDFVDVYPPLNEIYLPLFVTEQGKKVYNETLDAVKKQFPQYLREIEGTADGANVPFHKLFLMHLDDIISNVTGMQGNALPVGCSTIICNQSGHEILGHNEDAVSDTLNHWYLVSAHVIEAGYKEEKFTSLSYAGFLPGYTMGYNYHGLVYSINTLSAAVLQSGKTREFYFNKIMSKDSRNYKT</sequence>
<evidence type="ECO:0000313" key="2">
    <source>
        <dbReference type="Proteomes" id="UP000504618"/>
    </source>
</evidence>
<dbReference type="Pfam" id="PF03417">
    <property type="entry name" value="AAT"/>
    <property type="match status" value="1"/>
</dbReference>
<dbReference type="InterPro" id="IPR047801">
    <property type="entry name" value="Peptidase_C45"/>
</dbReference>
<dbReference type="Proteomes" id="UP000504618">
    <property type="component" value="Unplaced"/>
</dbReference>
<evidence type="ECO:0000313" key="4">
    <source>
        <dbReference type="RefSeq" id="XP_024892928.1"/>
    </source>
</evidence>
<dbReference type="Gene3D" id="3.60.60.10">
    <property type="entry name" value="Penicillin V Acylase, Chain A"/>
    <property type="match status" value="1"/>
</dbReference>
<reference evidence="3 4" key="1">
    <citation type="submission" date="2025-04" db="UniProtKB">
        <authorList>
            <consortium name="RefSeq"/>
        </authorList>
    </citation>
    <scope>IDENTIFICATION</scope>
    <source>
        <tissue evidence="3 4">Whole body</tissue>
    </source>
</reference>
<dbReference type="InterPro" id="IPR005079">
    <property type="entry name" value="Peptidase_C45_hydrolase"/>
</dbReference>
<proteinExistence type="predicted"/>
<feature type="domain" description="Peptidase C45 hydrolase" evidence="1">
    <location>
        <begin position="135"/>
        <end position="212"/>
    </location>
</feature>
<name>A0A6J1RF62_9HYME</name>
<dbReference type="AlphaFoldDB" id="A0A6J1RF62"/>
<dbReference type="PANTHER" id="PTHR34180">
    <property type="entry name" value="PEPTIDASE C45"/>
    <property type="match status" value="1"/>
</dbReference>
<protein>
    <submittedName>
        <fullName evidence="3 4">Uncharacterized protein LOC112468119</fullName>
    </submittedName>
</protein>